<keyword evidence="3" id="KW-1185">Reference proteome</keyword>
<sequence>MKTISQVHAENQVAELIGRNQWRIIYFLGASLILAILMCFLLLYAVTYRYPVKQFLWTSDAQSVCTAIPLTEPNISAARVKDFALRAALALNSYDYINWRRSLDSALEGYFTPSGRSNYTSAFEASGILQRVRKDYYVVSAVSSAEPVISQEGLRDGRYFWEVEVPVTIYYRTNIEVKPENRVLIFTIVRIEPSPLNPNGIAAAGVISRQQLLKDGEL</sequence>
<reference evidence="2 3" key="1">
    <citation type="submission" date="2021-09" db="EMBL/GenBank/DDBJ databases">
        <title>The complete genome sequence of a new microorganism.</title>
        <authorList>
            <person name="Zi Z."/>
        </authorList>
    </citation>
    <scope>NUCLEOTIDE SEQUENCE [LARGE SCALE GENOMIC DNA]</scope>
    <source>
        <strain evidence="2 3">WGZ8</strain>
    </source>
</reference>
<evidence type="ECO:0000313" key="3">
    <source>
        <dbReference type="Proteomes" id="UP000704176"/>
    </source>
</evidence>
<comment type="caution">
    <text evidence="2">The sequence shown here is derived from an EMBL/GenBank/DDBJ whole genome shotgun (WGS) entry which is preliminary data.</text>
</comment>
<dbReference type="CDD" id="cd16385">
    <property type="entry name" value="IcmL"/>
    <property type="match status" value="1"/>
</dbReference>
<gene>
    <name evidence="2" type="ORF">K9B37_22020</name>
</gene>
<dbReference type="Pfam" id="PF11393">
    <property type="entry name" value="T4BSS_DotI_IcmL"/>
    <property type="match status" value="1"/>
</dbReference>
<name>A0ABS7VUU1_9HYPH</name>
<keyword evidence="1" id="KW-0472">Membrane</keyword>
<keyword evidence="1" id="KW-1133">Transmembrane helix</keyword>
<accession>A0ABS7VUU1</accession>
<proteinExistence type="predicted"/>
<dbReference type="InterPro" id="IPR021055">
    <property type="entry name" value="T4BSS_IcmL/DotI"/>
</dbReference>
<evidence type="ECO:0000256" key="1">
    <source>
        <dbReference type="SAM" id="Phobius"/>
    </source>
</evidence>
<organism evidence="2 3">
    <name type="scientific">Microvirga puerhi</name>
    <dbReference type="NCBI Taxonomy" id="2876078"/>
    <lineage>
        <taxon>Bacteria</taxon>
        <taxon>Pseudomonadati</taxon>
        <taxon>Pseudomonadota</taxon>
        <taxon>Alphaproteobacteria</taxon>
        <taxon>Hyphomicrobiales</taxon>
        <taxon>Methylobacteriaceae</taxon>
        <taxon>Microvirga</taxon>
    </lineage>
</organism>
<protein>
    <submittedName>
        <fullName evidence="2">DotI/IcmL family type IV secretion protein</fullName>
    </submittedName>
</protein>
<dbReference type="EMBL" id="JAIRBM010000024">
    <property type="protein sequence ID" value="MBZ6078939.1"/>
    <property type="molecule type" value="Genomic_DNA"/>
</dbReference>
<keyword evidence="1" id="KW-0812">Transmembrane</keyword>
<dbReference type="RefSeq" id="WP_224315691.1">
    <property type="nucleotide sequence ID" value="NZ_JAIRBM010000024.1"/>
</dbReference>
<evidence type="ECO:0000313" key="2">
    <source>
        <dbReference type="EMBL" id="MBZ6078939.1"/>
    </source>
</evidence>
<dbReference type="Proteomes" id="UP000704176">
    <property type="component" value="Unassembled WGS sequence"/>
</dbReference>
<feature type="transmembrane region" description="Helical" evidence="1">
    <location>
        <begin position="24"/>
        <end position="46"/>
    </location>
</feature>